<keyword evidence="2" id="KW-1185">Reference proteome</keyword>
<evidence type="ECO:0008006" key="3">
    <source>
        <dbReference type="Google" id="ProtNLM"/>
    </source>
</evidence>
<protein>
    <recommendedName>
        <fullName evidence="3">DUF2997 domain-containing protein</fullName>
    </recommendedName>
</protein>
<dbReference type="RefSeq" id="WP_075073795.1">
    <property type="nucleotide sequence ID" value="NZ_DF967972.1"/>
</dbReference>
<sequence length="70" mass="7739">MDVQEIEVTIGKDGKVQVHVRGVQGKACLDITRALENALGGEVEVREMTPEAIEGIQLPEETRLREKGMH</sequence>
<accession>A0A0S7BHJ4</accession>
<organism evidence="1">
    <name type="scientific">Longilinea arvoryzae</name>
    <dbReference type="NCBI Taxonomy" id="360412"/>
    <lineage>
        <taxon>Bacteria</taxon>
        <taxon>Bacillati</taxon>
        <taxon>Chloroflexota</taxon>
        <taxon>Anaerolineae</taxon>
        <taxon>Anaerolineales</taxon>
        <taxon>Anaerolineaceae</taxon>
        <taxon>Longilinea</taxon>
    </lineage>
</organism>
<dbReference type="InterPro" id="IPR021375">
    <property type="entry name" value="DUF2997"/>
</dbReference>
<reference evidence="1" key="1">
    <citation type="submission" date="2015-07" db="EMBL/GenBank/DDBJ databases">
        <title>Draft Genome Sequences of Anaerolinea thermolimosa IMO-1, Bellilinea caldifistulae GOMI-1, Leptolinea tardivitalis YMTK-2, Levilinea saccharolytica KIBI-1,Longilinea arvoryzae KOME-1, Previously Described as Members of the Anaerolineaceae (Chloroflexi).</title>
        <authorList>
            <person name="Sekiguchi Y."/>
            <person name="Ohashi A."/>
            <person name="Matsuura N."/>
            <person name="Tourlousse M.D."/>
        </authorList>
    </citation>
    <scope>NUCLEOTIDE SEQUENCE [LARGE SCALE GENOMIC DNA]</scope>
    <source>
        <strain evidence="1">KOME-1</strain>
    </source>
</reference>
<gene>
    <name evidence="1" type="ORF">LARV_02321</name>
</gene>
<dbReference type="Proteomes" id="UP000055060">
    <property type="component" value="Unassembled WGS sequence"/>
</dbReference>
<dbReference type="OrthoDB" id="4290456at2"/>
<dbReference type="AlphaFoldDB" id="A0A0S7BHJ4"/>
<evidence type="ECO:0000313" key="2">
    <source>
        <dbReference type="Proteomes" id="UP000055060"/>
    </source>
</evidence>
<evidence type="ECO:0000313" key="1">
    <source>
        <dbReference type="EMBL" id="GAP14548.1"/>
    </source>
</evidence>
<dbReference type="EMBL" id="DF967972">
    <property type="protein sequence ID" value="GAP14548.1"/>
    <property type="molecule type" value="Genomic_DNA"/>
</dbReference>
<dbReference type="Pfam" id="PF11211">
    <property type="entry name" value="DUF2997"/>
    <property type="match status" value="1"/>
</dbReference>
<dbReference type="STRING" id="360412.LARV_02321"/>
<name>A0A0S7BHJ4_9CHLR</name>
<proteinExistence type="predicted"/>